<reference evidence="4 5" key="1">
    <citation type="submission" date="2024-02" db="EMBL/GenBank/DDBJ databases">
        <authorList>
            <person name="Daric V."/>
            <person name="Darras S."/>
        </authorList>
    </citation>
    <scope>NUCLEOTIDE SEQUENCE [LARGE SCALE GENOMIC DNA]</scope>
</reference>
<evidence type="ECO:0000259" key="3">
    <source>
        <dbReference type="PROSITE" id="PS50106"/>
    </source>
</evidence>
<feature type="region of interest" description="Disordered" evidence="2">
    <location>
        <begin position="100"/>
        <end position="147"/>
    </location>
</feature>
<evidence type="ECO:0000313" key="4">
    <source>
        <dbReference type="EMBL" id="CAK8695738.1"/>
    </source>
</evidence>
<dbReference type="EMBL" id="CAWYQH010000152">
    <property type="protein sequence ID" value="CAK8695738.1"/>
    <property type="molecule type" value="Genomic_DNA"/>
</dbReference>
<dbReference type="PANTHER" id="PTHR14191:SF3">
    <property type="entry name" value="NA(+)_H(+) EXCHANGE REGULATORY COFACTOR-LIKE PROTEIN NRFL-1"/>
    <property type="match status" value="1"/>
</dbReference>
<comment type="caution">
    <text evidence="4">The sequence shown here is derived from an EMBL/GenBank/DDBJ whole genome shotgun (WGS) entry which is preliminary data.</text>
</comment>
<dbReference type="Proteomes" id="UP001642483">
    <property type="component" value="Unassembled WGS sequence"/>
</dbReference>
<evidence type="ECO:0000256" key="2">
    <source>
        <dbReference type="SAM" id="MobiDB-lite"/>
    </source>
</evidence>
<proteinExistence type="predicted"/>
<dbReference type="InterPro" id="IPR036034">
    <property type="entry name" value="PDZ_sf"/>
</dbReference>
<gene>
    <name evidence="4" type="ORF">CVLEPA_LOCUS28965</name>
</gene>
<evidence type="ECO:0000313" key="5">
    <source>
        <dbReference type="Proteomes" id="UP001642483"/>
    </source>
</evidence>
<dbReference type="SUPFAM" id="SSF50156">
    <property type="entry name" value="PDZ domain-like"/>
    <property type="match status" value="2"/>
</dbReference>
<protein>
    <recommendedName>
        <fullName evidence="3">PDZ domain-containing protein</fullName>
    </recommendedName>
</protein>
<dbReference type="PANTHER" id="PTHR14191">
    <property type="entry name" value="PDZ DOMAIN CONTAINING PROTEIN"/>
    <property type="match status" value="1"/>
</dbReference>
<accession>A0ABP0GVI5</accession>
<feature type="domain" description="PDZ" evidence="3">
    <location>
        <begin position="10"/>
        <end position="90"/>
    </location>
</feature>
<evidence type="ECO:0000256" key="1">
    <source>
        <dbReference type="ARBA" id="ARBA00022737"/>
    </source>
</evidence>
<sequence>MTMPAHKARLCNVVRGANGYGFHLHGEKGKAGQSIQKVEPDSPAVEAGLKAGDRIIEVNGHNVEEENHQQVVARIKERSGETDLLVVDVEAEKYFKDNNIPITQELTENGTPDAESDSDKTDEEKPEVVAEDNTSSDSRRPRSCNLVRGESGYGFNLHSEKDKKGRFIRSVDPDSPAEAAGLKAGDRVIEVNGTNMEYDKHNELVNAIKQGGDQVDLLVVDELSDLFFQSCKVTPTAEHVSGSLPTPVEEPADTPSAPQASASSPADEPTPKATGNNQQANGFDPFAVDLNVLKEKSRQGKKKAPSSNWNNRQAIFNNL</sequence>
<dbReference type="InterPro" id="IPR051067">
    <property type="entry name" value="NHER"/>
</dbReference>
<dbReference type="InterPro" id="IPR015098">
    <property type="entry name" value="EBP50_C"/>
</dbReference>
<organism evidence="4 5">
    <name type="scientific">Clavelina lepadiformis</name>
    <name type="common">Light-bulb sea squirt</name>
    <name type="synonym">Ascidia lepadiformis</name>
    <dbReference type="NCBI Taxonomy" id="159417"/>
    <lineage>
        <taxon>Eukaryota</taxon>
        <taxon>Metazoa</taxon>
        <taxon>Chordata</taxon>
        <taxon>Tunicata</taxon>
        <taxon>Ascidiacea</taxon>
        <taxon>Aplousobranchia</taxon>
        <taxon>Clavelinidae</taxon>
        <taxon>Clavelina</taxon>
    </lineage>
</organism>
<dbReference type="PROSITE" id="PS50106">
    <property type="entry name" value="PDZ"/>
    <property type="match status" value="2"/>
</dbReference>
<dbReference type="SMART" id="SM00228">
    <property type="entry name" value="PDZ"/>
    <property type="match status" value="2"/>
</dbReference>
<dbReference type="InterPro" id="IPR001478">
    <property type="entry name" value="PDZ"/>
</dbReference>
<feature type="compositionally biased region" description="Polar residues" evidence="2">
    <location>
        <begin position="100"/>
        <end position="110"/>
    </location>
</feature>
<dbReference type="CDD" id="cd06768">
    <property type="entry name" value="PDZ_NHERF-like"/>
    <property type="match status" value="2"/>
</dbReference>
<keyword evidence="1" id="KW-0677">Repeat</keyword>
<dbReference type="Gene3D" id="2.30.42.10">
    <property type="match status" value="2"/>
</dbReference>
<feature type="compositionally biased region" description="Polar residues" evidence="2">
    <location>
        <begin position="305"/>
        <end position="319"/>
    </location>
</feature>
<feature type="region of interest" description="Disordered" evidence="2">
    <location>
        <begin position="237"/>
        <end position="319"/>
    </location>
</feature>
<name>A0ABP0GVI5_CLALP</name>
<dbReference type="Pfam" id="PF00595">
    <property type="entry name" value="PDZ"/>
    <property type="match status" value="2"/>
</dbReference>
<keyword evidence="5" id="KW-1185">Reference proteome</keyword>
<dbReference type="Pfam" id="PF09007">
    <property type="entry name" value="EBP50_C"/>
    <property type="match status" value="1"/>
</dbReference>
<feature type="domain" description="PDZ" evidence="3">
    <location>
        <begin position="143"/>
        <end position="223"/>
    </location>
</feature>
<feature type="compositionally biased region" description="Low complexity" evidence="2">
    <location>
        <begin position="253"/>
        <end position="266"/>
    </location>
</feature>
<feature type="compositionally biased region" description="Basic and acidic residues" evidence="2">
    <location>
        <begin position="117"/>
        <end position="128"/>
    </location>
</feature>